<dbReference type="EMBL" id="BAAAPE010000013">
    <property type="protein sequence ID" value="GAA2091152.1"/>
    <property type="molecule type" value="Genomic_DNA"/>
</dbReference>
<feature type="region of interest" description="Disordered" evidence="1">
    <location>
        <begin position="25"/>
        <end position="68"/>
    </location>
</feature>
<protein>
    <recommendedName>
        <fullName evidence="4">Lipoprotein</fullName>
    </recommendedName>
</protein>
<dbReference type="PROSITE" id="PS51257">
    <property type="entry name" value="PROKAR_LIPOPROTEIN"/>
    <property type="match status" value="1"/>
</dbReference>
<organism evidence="2 3">
    <name type="scientific">Streptomyces albiaxialis</name>
    <dbReference type="NCBI Taxonomy" id="329523"/>
    <lineage>
        <taxon>Bacteria</taxon>
        <taxon>Bacillati</taxon>
        <taxon>Actinomycetota</taxon>
        <taxon>Actinomycetes</taxon>
        <taxon>Kitasatosporales</taxon>
        <taxon>Streptomycetaceae</taxon>
        <taxon>Streptomyces</taxon>
    </lineage>
</organism>
<dbReference type="RefSeq" id="WP_344532126.1">
    <property type="nucleotide sequence ID" value="NZ_BAAAPE010000013.1"/>
</dbReference>
<feature type="compositionally biased region" description="Low complexity" evidence="1">
    <location>
        <begin position="48"/>
        <end position="57"/>
    </location>
</feature>
<gene>
    <name evidence="2" type="ORF">GCM10009801_56640</name>
</gene>
<evidence type="ECO:0000313" key="2">
    <source>
        <dbReference type="EMBL" id="GAA2091152.1"/>
    </source>
</evidence>
<keyword evidence="3" id="KW-1185">Reference proteome</keyword>
<sequence>MRHPRTAASLTALAAASALLLTGCGGGDDGGSAESDKIEGAGNDKKSTASSSPSTKAPNDDFGTSNIKLPSDLKLTFDWKKPSDPEKAAALDGAADYMRAMTHGTVVQKVKDPLIAKHTVPFQSAQKFATDVVKEDVKNRHTATGEWPQYRAKVGEIVKGKLVEVSFCADQSKFFSKEIKTGKVLRTKPSDKDYMYFTLVMERASKSAKTWRARTNELKLEAVKECAR</sequence>
<reference evidence="2 3" key="1">
    <citation type="journal article" date="2019" name="Int. J. Syst. Evol. Microbiol.">
        <title>The Global Catalogue of Microorganisms (GCM) 10K type strain sequencing project: providing services to taxonomists for standard genome sequencing and annotation.</title>
        <authorList>
            <consortium name="The Broad Institute Genomics Platform"/>
            <consortium name="The Broad Institute Genome Sequencing Center for Infectious Disease"/>
            <person name="Wu L."/>
            <person name="Ma J."/>
        </authorList>
    </citation>
    <scope>NUCLEOTIDE SEQUENCE [LARGE SCALE GENOMIC DNA]</scope>
    <source>
        <strain evidence="2 3">JCM 15478</strain>
    </source>
</reference>
<feature type="compositionally biased region" description="Basic and acidic residues" evidence="1">
    <location>
        <begin position="34"/>
        <end position="47"/>
    </location>
</feature>
<dbReference type="Proteomes" id="UP001500016">
    <property type="component" value="Unassembled WGS sequence"/>
</dbReference>
<name>A0ABN2WHV6_9ACTN</name>
<evidence type="ECO:0000313" key="3">
    <source>
        <dbReference type="Proteomes" id="UP001500016"/>
    </source>
</evidence>
<evidence type="ECO:0008006" key="4">
    <source>
        <dbReference type="Google" id="ProtNLM"/>
    </source>
</evidence>
<comment type="caution">
    <text evidence="2">The sequence shown here is derived from an EMBL/GenBank/DDBJ whole genome shotgun (WGS) entry which is preliminary data.</text>
</comment>
<proteinExistence type="predicted"/>
<evidence type="ECO:0000256" key="1">
    <source>
        <dbReference type="SAM" id="MobiDB-lite"/>
    </source>
</evidence>
<accession>A0ABN2WHV6</accession>